<dbReference type="GO" id="GO:0022625">
    <property type="term" value="C:cytosolic large ribosomal subunit"/>
    <property type="evidence" value="ECO:0007669"/>
    <property type="project" value="InterPro"/>
</dbReference>
<evidence type="ECO:0000256" key="1">
    <source>
        <dbReference type="ARBA" id="ARBA00022980"/>
    </source>
</evidence>
<dbReference type="KEGG" id="ipc:IPA_08660"/>
<dbReference type="GO" id="GO:0003735">
    <property type="term" value="F:structural constituent of ribosome"/>
    <property type="evidence" value="ECO:0007669"/>
    <property type="project" value="InterPro"/>
</dbReference>
<keyword evidence="2 4" id="KW-0687">Ribonucleoprotein</keyword>
<dbReference type="EMBL" id="CP006868">
    <property type="protein sequence ID" value="UXD21836.1"/>
    <property type="molecule type" value="Genomic_DNA"/>
</dbReference>
<accession>A0A977KBI0</accession>
<proteinExistence type="inferred from homology"/>
<sequence>MKAALRTGVVKLGAKQTIKLLKLGKAKAAIVARNAPREIRRDVLYYARLSGIPVYIYPGTSRELGTLCAKPFVVSALAVIDEGDSKIVEAIKSEAGENA</sequence>
<dbReference type="Gene3D" id="3.30.1330.30">
    <property type="match status" value="1"/>
</dbReference>
<dbReference type="GO" id="GO:0003723">
    <property type="term" value="F:RNA binding"/>
    <property type="evidence" value="ECO:0007669"/>
    <property type="project" value="InterPro"/>
</dbReference>
<dbReference type="InterPro" id="IPR004038">
    <property type="entry name" value="Ribosomal_eL8/eL30/eS12/Gad45"/>
</dbReference>
<dbReference type="Pfam" id="PF01248">
    <property type="entry name" value="Ribosomal_L7Ae"/>
    <property type="match status" value="1"/>
</dbReference>
<dbReference type="PANTHER" id="PTHR11449">
    <property type="entry name" value="RIBOSOMAL PROTEIN L30"/>
    <property type="match status" value="1"/>
</dbReference>
<dbReference type="NCBIfam" id="NF002172">
    <property type="entry name" value="PRK01018.1"/>
    <property type="match status" value="1"/>
</dbReference>
<evidence type="ECO:0000313" key="6">
    <source>
        <dbReference type="EMBL" id="UXD21836.1"/>
    </source>
</evidence>
<name>A0A977KBI0_9CREN</name>
<dbReference type="InterPro" id="IPR029064">
    <property type="entry name" value="Ribosomal_eL30-like_sf"/>
</dbReference>
<feature type="domain" description="Ribosomal protein eL8/eL30/eS12/Gadd45" evidence="5">
    <location>
        <begin position="2"/>
        <end position="88"/>
    </location>
</feature>
<dbReference type="SUPFAM" id="SSF55315">
    <property type="entry name" value="L30e-like"/>
    <property type="match status" value="1"/>
</dbReference>
<dbReference type="InterPro" id="IPR000231">
    <property type="entry name" value="Ribosomal_eL30"/>
</dbReference>
<dbReference type="Proteomes" id="UP001063698">
    <property type="component" value="Chromosome"/>
</dbReference>
<evidence type="ECO:0000259" key="5">
    <source>
        <dbReference type="Pfam" id="PF01248"/>
    </source>
</evidence>
<gene>
    <name evidence="4" type="primary">rpl30e</name>
    <name evidence="6" type="ORF">IPA_08660</name>
</gene>
<organism evidence="6 7">
    <name type="scientific">Ignicoccus pacificus DSM 13166</name>
    <dbReference type="NCBI Taxonomy" id="940294"/>
    <lineage>
        <taxon>Archaea</taxon>
        <taxon>Thermoproteota</taxon>
        <taxon>Thermoprotei</taxon>
        <taxon>Desulfurococcales</taxon>
        <taxon>Desulfurococcaceae</taxon>
        <taxon>Ignicoccus</taxon>
    </lineage>
</organism>
<protein>
    <recommendedName>
        <fullName evidence="3 4">Large ribosomal subunit protein eL30</fullName>
    </recommendedName>
</protein>
<keyword evidence="1 4" id="KW-0689">Ribosomal protein</keyword>
<evidence type="ECO:0000256" key="4">
    <source>
        <dbReference type="HAMAP-Rule" id="MF_00481"/>
    </source>
</evidence>
<dbReference type="InterPro" id="IPR039109">
    <property type="entry name" value="Ribosomal_eL30-like"/>
</dbReference>
<comment type="similarity">
    <text evidence="4">Belongs to the eukaryotic ribosomal protein eL30 family.</text>
</comment>
<dbReference type="HAMAP" id="MF_00481">
    <property type="entry name" value="Ribosomal_eL30"/>
    <property type="match status" value="1"/>
</dbReference>
<dbReference type="AlphaFoldDB" id="A0A977KBI0"/>
<evidence type="ECO:0000256" key="3">
    <source>
        <dbReference type="ARBA" id="ARBA00035231"/>
    </source>
</evidence>
<evidence type="ECO:0000256" key="2">
    <source>
        <dbReference type="ARBA" id="ARBA00023274"/>
    </source>
</evidence>
<evidence type="ECO:0000313" key="7">
    <source>
        <dbReference type="Proteomes" id="UP001063698"/>
    </source>
</evidence>
<reference evidence="6" key="1">
    <citation type="submission" date="2013-11" db="EMBL/GenBank/DDBJ databases">
        <title>Comparative genomics of Ignicoccus.</title>
        <authorList>
            <person name="Podar M."/>
        </authorList>
    </citation>
    <scope>NUCLEOTIDE SEQUENCE</scope>
    <source>
        <strain evidence="6">DSM 13166</strain>
    </source>
</reference>
<keyword evidence="7" id="KW-1185">Reference proteome</keyword>
<dbReference type="GO" id="GO:0006412">
    <property type="term" value="P:translation"/>
    <property type="evidence" value="ECO:0007669"/>
    <property type="project" value="UniProtKB-UniRule"/>
</dbReference>